<protein>
    <submittedName>
        <fullName evidence="2">Uncharacterized protein</fullName>
    </submittedName>
</protein>
<dbReference type="EMBL" id="JBGBPQ010000008">
    <property type="protein sequence ID" value="KAL1520485.1"/>
    <property type="molecule type" value="Genomic_DNA"/>
</dbReference>
<reference evidence="2 3" key="1">
    <citation type="journal article" date="2024" name="Science">
        <title>Giant polyketide synthase enzymes in the biosynthesis of giant marine polyether toxins.</title>
        <authorList>
            <person name="Fallon T.R."/>
            <person name="Shende V.V."/>
            <person name="Wierzbicki I.H."/>
            <person name="Pendleton A.L."/>
            <person name="Watervoot N.F."/>
            <person name="Auber R.P."/>
            <person name="Gonzalez D.J."/>
            <person name="Wisecaver J.H."/>
            <person name="Moore B.S."/>
        </authorList>
    </citation>
    <scope>NUCLEOTIDE SEQUENCE [LARGE SCALE GENOMIC DNA]</scope>
    <source>
        <strain evidence="2 3">12B1</strain>
    </source>
</reference>
<feature type="compositionally biased region" description="Basic and acidic residues" evidence="1">
    <location>
        <begin position="270"/>
        <end position="280"/>
    </location>
</feature>
<accession>A0AB34JES9</accession>
<organism evidence="2 3">
    <name type="scientific">Prymnesium parvum</name>
    <name type="common">Toxic golden alga</name>
    <dbReference type="NCBI Taxonomy" id="97485"/>
    <lineage>
        <taxon>Eukaryota</taxon>
        <taxon>Haptista</taxon>
        <taxon>Haptophyta</taxon>
        <taxon>Prymnesiophyceae</taxon>
        <taxon>Prymnesiales</taxon>
        <taxon>Prymnesiaceae</taxon>
        <taxon>Prymnesium</taxon>
    </lineage>
</organism>
<gene>
    <name evidence="2" type="ORF">AB1Y20_022065</name>
</gene>
<keyword evidence="3" id="KW-1185">Reference proteome</keyword>
<sequence>MPHRRLSLAFGGEARGPHSSLICFTGSLQQSAMPRGPKPAPGPPGLDVRARLSSMLAELRHRCPTLCPSVTPAGYADAAHGTAFLALCDGADEHKALLALLGRARAAAAGRCALTHRQVAEDELRFASLWDLHPERRAYRLLRGAFVCADAHVLLHPAAFFERFTRASADCAKLDELALLFCRANGDEARGKDAFAARVWLQECMNLAYACTVLASSLAPWHVVGEDFEPLPSTAVMCAKRILGVPIAKRAIGKSPKSREGGKSMRKKRKSEDEEHPRGA</sequence>
<dbReference type="Proteomes" id="UP001515480">
    <property type="component" value="Unassembled WGS sequence"/>
</dbReference>
<comment type="caution">
    <text evidence="2">The sequence shown here is derived from an EMBL/GenBank/DDBJ whole genome shotgun (WGS) entry which is preliminary data.</text>
</comment>
<proteinExistence type="predicted"/>
<evidence type="ECO:0000313" key="2">
    <source>
        <dbReference type="EMBL" id="KAL1520485.1"/>
    </source>
</evidence>
<name>A0AB34JES9_PRYPA</name>
<dbReference type="AlphaFoldDB" id="A0AB34JES9"/>
<feature type="region of interest" description="Disordered" evidence="1">
    <location>
        <begin position="253"/>
        <end position="280"/>
    </location>
</feature>
<evidence type="ECO:0000313" key="3">
    <source>
        <dbReference type="Proteomes" id="UP001515480"/>
    </source>
</evidence>
<evidence type="ECO:0000256" key="1">
    <source>
        <dbReference type="SAM" id="MobiDB-lite"/>
    </source>
</evidence>